<dbReference type="InterPro" id="IPR013131">
    <property type="entry name" value="Mannitol_DH_N"/>
</dbReference>
<proteinExistence type="predicted"/>
<keyword evidence="2" id="KW-0520">NAD</keyword>
<sequence>MQCNSPRQINRQDFPKARYPEKIVQFGEGNFLRAFIDWMVDILNEKTDFNSGITIIRPIDTPQPKLDEQDGLYTAVIRGLNQQGQPVAEPRLIGSVNREIAVYKEFEDYLACAENPELEWIFSNTTEAGISYSDSDRYDDRPPATFPAKLTRFLHHRFSHFNGASDKGLIIVPCELIDYNGEKLKEYVLAYARLWQLEEAFVDWVGQDNTFCSTLVDRIVTGYPHAEIDKLEQEFGYRDRFMVTAEYFYLFVIQGPQWLRDKLKLDRTALNIHIVDDIRPYKERKVSILNGAHTAMVPVAYLAGLRTVGESMADPVISAFIHRLLNQEVIPTLSLPASELEQFAKDVTARFSNPYIRHELQAISLNSLTKFKTRLLPQLLTYSRRFGKPPAHIAAALAALLLFYRGEFQGETIPLSDDRHLLERFEAWKPLYDTDLQQLVKNALGMTDLWESDLNQLPGLTEAVYQTMKQFNAQGIKSVIERLK</sequence>
<dbReference type="GO" id="GO:0008926">
    <property type="term" value="F:mannitol-1-phosphate 5-dehydrogenase activity"/>
    <property type="evidence" value="ECO:0007669"/>
    <property type="project" value="TreeGrafter"/>
</dbReference>
<dbReference type="GO" id="GO:0019592">
    <property type="term" value="P:mannitol catabolic process"/>
    <property type="evidence" value="ECO:0007669"/>
    <property type="project" value="TreeGrafter"/>
</dbReference>
<dbReference type="AlphaFoldDB" id="A0A2X4UW74"/>
<feature type="domain" description="Mannitol dehydrogenase C-terminal" evidence="4">
    <location>
        <begin position="277"/>
        <end position="470"/>
    </location>
</feature>
<dbReference type="EC" id="1.1.1.58" evidence="5"/>
<keyword evidence="6" id="KW-1185">Reference proteome</keyword>
<dbReference type="KEGG" id="lri:NCTC12151_02869"/>
<dbReference type="PANTHER" id="PTHR30524">
    <property type="entry name" value="MANNITOL-1-PHOSPHATE 5-DEHYDROGENASE"/>
    <property type="match status" value="1"/>
</dbReference>
<dbReference type="GO" id="GO:0019698">
    <property type="term" value="P:D-galacturonate catabolic process"/>
    <property type="evidence" value="ECO:0007669"/>
    <property type="project" value="TreeGrafter"/>
</dbReference>
<accession>A0A2X4UW74</accession>
<organism evidence="5 6">
    <name type="scientific">Leminorella richardii</name>
    <dbReference type="NCBI Taxonomy" id="158841"/>
    <lineage>
        <taxon>Bacteria</taxon>
        <taxon>Pseudomonadati</taxon>
        <taxon>Pseudomonadota</taxon>
        <taxon>Gammaproteobacteria</taxon>
        <taxon>Enterobacterales</taxon>
        <taxon>Budviciaceae</taxon>
        <taxon>Leminorella</taxon>
    </lineage>
</organism>
<evidence type="ECO:0000256" key="1">
    <source>
        <dbReference type="ARBA" id="ARBA00023002"/>
    </source>
</evidence>
<evidence type="ECO:0000313" key="6">
    <source>
        <dbReference type="Proteomes" id="UP000249005"/>
    </source>
</evidence>
<dbReference type="Pfam" id="PF08125">
    <property type="entry name" value="Mannitol_dh_C"/>
    <property type="match status" value="1"/>
</dbReference>
<dbReference type="RefSeq" id="WP_111741245.1">
    <property type="nucleotide sequence ID" value="NZ_LR698987.1"/>
</dbReference>
<gene>
    <name evidence="5" type="primary">uxaB</name>
    <name evidence="5" type="ORF">NCTC12151_02869</name>
</gene>
<dbReference type="PANTHER" id="PTHR30524:SF0">
    <property type="entry name" value="ALTRONATE OXIDOREDUCTASE-RELATED"/>
    <property type="match status" value="1"/>
</dbReference>
<dbReference type="InterPro" id="IPR036291">
    <property type="entry name" value="NAD(P)-bd_dom_sf"/>
</dbReference>
<evidence type="ECO:0000259" key="3">
    <source>
        <dbReference type="Pfam" id="PF01232"/>
    </source>
</evidence>
<dbReference type="GO" id="GO:0005829">
    <property type="term" value="C:cytosol"/>
    <property type="evidence" value="ECO:0007669"/>
    <property type="project" value="TreeGrafter"/>
</dbReference>
<dbReference type="Proteomes" id="UP000249005">
    <property type="component" value="Chromosome 1"/>
</dbReference>
<dbReference type="Pfam" id="PF01232">
    <property type="entry name" value="Mannitol_dh"/>
    <property type="match status" value="1"/>
</dbReference>
<protein>
    <submittedName>
        <fullName evidence="5">Altronate oxidoreductase</fullName>
        <ecNumber evidence="5">1.1.1.58</ecNumber>
    </submittedName>
</protein>
<dbReference type="NCBIfam" id="NF002969">
    <property type="entry name" value="PRK03643.1"/>
    <property type="match status" value="1"/>
</dbReference>
<dbReference type="SUPFAM" id="SSF48179">
    <property type="entry name" value="6-phosphogluconate dehydrogenase C-terminal domain-like"/>
    <property type="match status" value="1"/>
</dbReference>
<dbReference type="OrthoDB" id="9768714at2"/>
<dbReference type="EMBL" id="LS483470">
    <property type="protein sequence ID" value="SQI43133.1"/>
    <property type="molecule type" value="Genomic_DNA"/>
</dbReference>
<evidence type="ECO:0000259" key="4">
    <source>
        <dbReference type="Pfam" id="PF08125"/>
    </source>
</evidence>
<dbReference type="Gene3D" id="3.40.50.720">
    <property type="entry name" value="NAD(P)-binding Rossmann-like Domain"/>
    <property type="match status" value="1"/>
</dbReference>
<feature type="domain" description="Mannitol dehydrogenase N-terminal" evidence="3">
    <location>
        <begin position="21"/>
        <end position="266"/>
    </location>
</feature>
<dbReference type="Gene3D" id="1.10.1040.10">
    <property type="entry name" value="N-(1-d-carboxylethyl)-l-norvaline Dehydrogenase, domain 2"/>
    <property type="match status" value="1"/>
</dbReference>
<evidence type="ECO:0000256" key="2">
    <source>
        <dbReference type="ARBA" id="ARBA00023027"/>
    </source>
</evidence>
<keyword evidence="1 5" id="KW-0560">Oxidoreductase</keyword>
<dbReference type="InterPro" id="IPR008927">
    <property type="entry name" value="6-PGluconate_DH-like_C_sf"/>
</dbReference>
<dbReference type="InterPro" id="IPR013118">
    <property type="entry name" value="Mannitol_DH_C"/>
</dbReference>
<dbReference type="SUPFAM" id="SSF51735">
    <property type="entry name" value="NAD(P)-binding Rossmann-fold domains"/>
    <property type="match status" value="1"/>
</dbReference>
<reference evidence="5 6" key="1">
    <citation type="submission" date="2018-06" db="EMBL/GenBank/DDBJ databases">
        <authorList>
            <consortium name="Pathogen Informatics"/>
            <person name="Doyle S."/>
        </authorList>
    </citation>
    <scope>NUCLEOTIDE SEQUENCE [LARGE SCALE GENOMIC DNA]</scope>
    <source>
        <strain evidence="5 6">NCTC12151</strain>
    </source>
</reference>
<dbReference type="GO" id="GO:0009026">
    <property type="term" value="F:tagaturonate reductase activity"/>
    <property type="evidence" value="ECO:0007669"/>
    <property type="project" value="UniProtKB-EC"/>
</dbReference>
<dbReference type="InterPro" id="IPR013328">
    <property type="entry name" value="6PGD_dom2"/>
</dbReference>
<evidence type="ECO:0000313" key="5">
    <source>
        <dbReference type="EMBL" id="SQI43133.1"/>
    </source>
</evidence>
<name>A0A2X4UW74_9GAMM</name>